<gene>
    <name evidence="1" type="ORF">UU48_C0026G0006</name>
</gene>
<accession>A0A0G0VAQ1</accession>
<reference evidence="1 2" key="1">
    <citation type="journal article" date="2015" name="Nature">
        <title>rRNA introns, odd ribosomes, and small enigmatic genomes across a large radiation of phyla.</title>
        <authorList>
            <person name="Brown C.T."/>
            <person name="Hug L.A."/>
            <person name="Thomas B.C."/>
            <person name="Sharon I."/>
            <person name="Castelle C.J."/>
            <person name="Singh A."/>
            <person name="Wilkins M.J."/>
            <person name="Williams K.H."/>
            <person name="Banfield J.F."/>
        </authorList>
    </citation>
    <scope>NUCLEOTIDE SEQUENCE [LARGE SCALE GENOMIC DNA]</scope>
</reference>
<organism evidence="1 2">
    <name type="scientific">Candidatus Uhrbacteria bacterium GW2011_GWF2_41_16</name>
    <dbReference type="NCBI Taxonomy" id="1618997"/>
    <lineage>
        <taxon>Bacteria</taxon>
        <taxon>Candidatus Uhriibacteriota</taxon>
    </lineage>
</organism>
<dbReference type="Proteomes" id="UP000034746">
    <property type="component" value="Unassembled WGS sequence"/>
</dbReference>
<proteinExistence type="predicted"/>
<dbReference type="EMBL" id="LCAU01000026">
    <property type="protein sequence ID" value="KKR96736.1"/>
    <property type="molecule type" value="Genomic_DNA"/>
</dbReference>
<dbReference type="AlphaFoldDB" id="A0A0G0VAQ1"/>
<sequence length="52" mass="5966">GIKIGGDLWLKDIPATEIPEEIQIRGYIYLNVSQTDLIADAKRKEYYVRVIS</sequence>
<name>A0A0G0VAQ1_9BACT</name>
<evidence type="ECO:0000313" key="1">
    <source>
        <dbReference type="EMBL" id="KKR96736.1"/>
    </source>
</evidence>
<evidence type="ECO:0000313" key="2">
    <source>
        <dbReference type="Proteomes" id="UP000034746"/>
    </source>
</evidence>
<comment type="caution">
    <text evidence="1">The sequence shown here is derived from an EMBL/GenBank/DDBJ whole genome shotgun (WGS) entry which is preliminary data.</text>
</comment>
<protein>
    <submittedName>
        <fullName evidence="1">Uncharacterized protein</fullName>
    </submittedName>
</protein>
<feature type="non-terminal residue" evidence="1">
    <location>
        <position position="1"/>
    </location>
</feature>